<name>A0A0L0FSD8_9EUKA</name>
<protein>
    <submittedName>
        <fullName evidence="2">Uncharacterized protein</fullName>
    </submittedName>
</protein>
<feature type="compositionally biased region" description="Basic and acidic residues" evidence="1">
    <location>
        <begin position="93"/>
        <end position="107"/>
    </location>
</feature>
<feature type="non-terminal residue" evidence="2">
    <location>
        <position position="444"/>
    </location>
</feature>
<feature type="compositionally biased region" description="Acidic residues" evidence="1">
    <location>
        <begin position="146"/>
        <end position="162"/>
    </location>
</feature>
<evidence type="ECO:0000256" key="1">
    <source>
        <dbReference type="SAM" id="MobiDB-lite"/>
    </source>
</evidence>
<feature type="compositionally biased region" description="Low complexity" evidence="1">
    <location>
        <begin position="40"/>
        <end position="67"/>
    </location>
</feature>
<feature type="compositionally biased region" description="Low complexity" evidence="1">
    <location>
        <begin position="179"/>
        <end position="189"/>
    </location>
</feature>
<dbReference type="AlphaFoldDB" id="A0A0L0FSD8"/>
<feature type="compositionally biased region" description="Low complexity" evidence="1">
    <location>
        <begin position="134"/>
        <end position="145"/>
    </location>
</feature>
<feature type="compositionally biased region" description="Polar residues" evidence="1">
    <location>
        <begin position="1"/>
        <end position="12"/>
    </location>
</feature>
<dbReference type="Proteomes" id="UP000054560">
    <property type="component" value="Unassembled WGS sequence"/>
</dbReference>
<feature type="compositionally biased region" description="Basic and acidic residues" evidence="1">
    <location>
        <begin position="254"/>
        <end position="272"/>
    </location>
</feature>
<dbReference type="GeneID" id="25908498"/>
<keyword evidence="3" id="KW-1185">Reference proteome</keyword>
<feature type="compositionally biased region" description="Basic and acidic residues" evidence="1">
    <location>
        <begin position="20"/>
        <end position="29"/>
    </location>
</feature>
<evidence type="ECO:0000313" key="2">
    <source>
        <dbReference type="EMBL" id="KNC79614.1"/>
    </source>
</evidence>
<feature type="region of interest" description="Disordered" evidence="1">
    <location>
        <begin position="1"/>
        <end position="287"/>
    </location>
</feature>
<dbReference type="RefSeq" id="XP_014153516.1">
    <property type="nucleotide sequence ID" value="XM_014298041.1"/>
</dbReference>
<sequence length="444" mass="48149">AALNGTPDTPNTPDDEMEEAPPRSVKDKANFLQRLQRQMSNPNNKNPTSSNSVGKKPGSPGLSPKPSQTSKFTYSDPQRDARMAMAAAMTGRTMEDMLGFEKKREVQPVESEEEEAGDDAEVPDNGTDDDTAETAETGPAAAAAAGEEEADDDSSDNEEETNEVERTPTETQSQPPARPAEAPRSAGRPKSVVLALDATDTEAPAEPSANTATSSTTSPEDSLPSSTEHTVPVGDSASQGTESETPADSTAHVDLYEEKDVIATHPGHERAPPHAQAQAEDNSDASLQTPVPDILMYQSELKLHRCLAREKLGLELFDMLKLSGETDNNKSATKQFATLKTKLAKCHKSHSDKFTKTKKTWTTQYHKTEASLTHKGMLSRMSHAKDVSHADVKAQQAMEKDSELCSEFDAMRQNAHLAVFSDEGAYYRELESIEEKAITDMSQD</sequence>
<organism evidence="2 3">
    <name type="scientific">Sphaeroforma arctica JP610</name>
    <dbReference type="NCBI Taxonomy" id="667725"/>
    <lineage>
        <taxon>Eukaryota</taxon>
        <taxon>Ichthyosporea</taxon>
        <taxon>Ichthyophonida</taxon>
        <taxon>Sphaeroforma</taxon>
    </lineage>
</organism>
<feature type="compositionally biased region" description="Acidic residues" evidence="1">
    <location>
        <begin position="110"/>
        <end position="133"/>
    </location>
</feature>
<reference evidence="2 3" key="1">
    <citation type="submission" date="2011-02" db="EMBL/GenBank/DDBJ databases">
        <title>The Genome Sequence of Sphaeroforma arctica JP610.</title>
        <authorList>
            <consortium name="The Broad Institute Genome Sequencing Platform"/>
            <person name="Russ C."/>
            <person name="Cuomo C."/>
            <person name="Young S.K."/>
            <person name="Zeng Q."/>
            <person name="Gargeya S."/>
            <person name="Alvarado L."/>
            <person name="Berlin A."/>
            <person name="Chapman S.B."/>
            <person name="Chen Z."/>
            <person name="Freedman E."/>
            <person name="Gellesch M."/>
            <person name="Goldberg J."/>
            <person name="Griggs A."/>
            <person name="Gujja S."/>
            <person name="Heilman E."/>
            <person name="Heiman D."/>
            <person name="Howarth C."/>
            <person name="Mehta T."/>
            <person name="Neiman D."/>
            <person name="Pearson M."/>
            <person name="Roberts A."/>
            <person name="Saif S."/>
            <person name="Shea T."/>
            <person name="Shenoy N."/>
            <person name="Sisk P."/>
            <person name="Stolte C."/>
            <person name="Sykes S."/>
            <person name="White J."/>
            <person name="Yandava C."/>
            <person name="Burger G."/>
            <person name="Gray M.W."/>
            <person name="Holland P.W.H."/>
            <person name="King N."/>
            <person name="Lang F.B.F."/>
            <person name="Roger A.J."/>
            <person name="Ruiz-Trillo I."/>
            <person name="Haas B."/>
            <person name="Nusbaum C."/>
            <person name="Birren B."/>
        </authorList>
    </citation>
    <scope>NUCLEOTIDE SEQUENCE [LARGE SCALE GENOMIC DNA]</scope>
    <source>
        <strain evidence="2 3">JP610</strain>
    </source>
</reference>
<dbReference type="EMBL" id="KQ242273">
    <property type="protein sequence ID" value="KNC79614.1"/>
    <property type="molecule type" value="Genomic_DNA"/>
</dbReference>
<proteinExistence type="predicted"/>
<feature type="compositionally biased region" description="Low complexity" evidence="1">
    <location>
        <begin position="201"/>
        <end position="220"/>
    </location>
</feature>
<feature type="non-terminal residue" evidence="2">
    <location>
        <position position="1"/>
    </location>
</feature>
<feature type="compositionally biased region" description="Low complexity" evidence="1">
    <location>
        <begin position="83"/>
        <end position="92"/>
    </location>
</feature>
<feature type="compositionally biased region" description="Polar residues" evidence="1">
    <location>
        <begin position="236"/>
        <end position="248"/>
    </location>
</feature>
<gene>
    <name evidence="2" type="ORF">SARC_07994</name>
</gene>
<accession>A0A0L0FSD8</accession>
<evidence type="ECO:0000313" key="3">
    <source>
        <dbReference type="Proteomes" id="UP000054560"/>
    </source>
</evidence>